<reference evidence="3 4" key="1">
    <citation type="submission" date="2021-04" db="EMBL/GenBank/DDBJ databases">
        <title>Molecular and phenotypic characterization and identification of bacterial isolates recovered from the Anatolian ground squirrels (Spermophilus xanthoprymnus) and which have the potential to form a new species in the Campylobacter genus.</title>
        <authorList>
            <person name="Aydin F."/>
            <person name="Abay S."/>
            <person name="Kayman T."/>
            <person name="Karakaya E."/>
            <person name="Mustak H.K."/>
            <person name="Mustak I.B."/>
            <person name="Bilgin N."/>
            <person name="Duzler A."/>
            <person name="Sahin O."/>
            <person name="Guran O."/>
            <person name="Saticioglu I.B."/>
        </authorList>
    </citation>
    <scope>NUCLEOTIDE SEQUENCE [LARGE SCALE GENOMIC DNA]</scope>
    <source>
        <strain evidence="4">faydin-G24</strain>
    </source>
</reference>
<keyword evidence="4" id="KW-1185">Reference proteome</keyword>
<feature type="domain" description="CMP/dCMP-type deaminase" evidence="2">
    <location>
        <begin position="34"/>
        <end position="170"/>
    </location>
</feature>
<dbReference type="EC" id="1.1.1.193" evidence="3"/>
<evidence type="ECO:0000256" key="1">
    <source>
        <dbReference type="ARBA" id="ARBA00005104"/>
    </source>
</evidence>
<dbReference type="SUPFAM" id="SSF53927">
    <property type="entry name" value="Cytidine deaminase-like"/>
    <property type="match status" value="1"/>
</dbReference>
<dbReference type="InterPro" id="IPR002125">
    <property type="entry name" value="CMP_dCMP_dom"/>
</dbReference>
<dbReference type="Proteomes" id="UP000682951">
    <property type="component" value="Unassembled WGS sequence"/>
</dbReference>
<name>A0ABS5HJ66_9BACT</name>
<dbReference type="EMBL" id="JAGSSW010000007">
    <property type="protein sequence ID" value="MBR8464310.1"/>
    <property type="molecule type" value="Genomic_DNA"/>
</dbReference>
<gene>
    <name evidence="3" type="primary">ribD</name>
    <name evidence="3" type="ORF">KDD93_07010</name>
</gene>
<dbReference type="InterPro" id="IPR016193">
    <property type="entry name" value="Cytidine_deaminase-like"/>
</dbReference>
<dbReference type="InterPro" id="IPR024072">
    <property type="entry name" value="DHFR-like_dom_sf"/>
</dbReference>
<evidence type="ECO:0000259" key="2">
    <source>
        <dbReference type="PROSITE" id="PS51747"/>
    </source>
</evidence>
<organism evidence="3 4">
    <name type="scientific">Campylobacter anatolicus</name>
    <dbReference type="NCBI Taxonomy" id="2829105"/>
    <lineage>
        <taxon>Bacteria</taxon>
        <taxon>Pseudomonadati</taxon>
        <taxon>Campylobacterota</taxon>
        <taxon>Epsilonproteobacteria</taxon>
        <taxon>Campylobacterales</taxon>
        <taxon>Campylobacteraceae</taxon>
        <taxon>Campylobacter</taxon>
    </lineage>
</organism>
<dbReference type="InterPro" id="IPR004794">
    <property type="entry name" value="Eubact_RibD"/>
</dbReference>
<keyword evidence="3" id="KW-0378">Hydrolase</keyword>
<dbReference type="EC" id="3.5.4.26" evidence="3"/>
<evidence type="ECO:0000313" key="3">
    <source>
        <dbReference type="EMBL" id="MBR8464310.1"/>
    </source>
</evidence>
<dbReference type="CDD" id="cd01284">
    <property type="entry name" value="Riboflavin_deaminase-reductase"/>
    <property type="match status" value="1"/>
</dbReference>
<dbReference type="SUPFAM" id="SSF53597">
    <property type="entry name" value="Dihydrofolate reductase-like"/>
    <property type="match status" value="1"/>
</dbReference>
<keyword evidence="3" id="KW-0560">Oxidoreductase</keyword>
<accession>A0ABS5HJ66</accession>
<proteinExistence type="predicted"/>
<dbReference type="GO" id="GO:0008835">
    <property type="term" value="F:diaminohydroxyphosphoribosylaminopyrimidine deaminase activity"/>
    <property type="evidence" value="ECO:0007669"/>
    <property type="project" value="UniProtKB-EC"/>
</dbReference>
<evidence type="ECO:0000313" key="4">
    <source>
        <dbReference type="Proteomes" id="UP000682951"/>
    </source>
</evidence>
<dbReference type="GO" id="GO:0008703">
    <property type="term" value="F:5-amino-6-(5-phosphoribosylamino)uracil reductase activity"/>
    <property type="evidence" value="ECO:0007669"/>
    <property type="project" value="UniProtKB-EC"/>
</dbReference>
<dbReference type="NCBIfam" id="TIGR00326">
    <property type="entry name" value="eubact_ribD"/>
    <property type="match status" value="1"/>
</dbReference>
<dbReference type="Gene3D" id="3.40.430.10">
    <property type="entry name" value="Dihydrofolate Reductase, subunit A"/>
    <property type="match status" value="1"/>
</dbReference>
<comment type="pathway">
    <text evidence="1">Cofactor biosynthesis; riboflavin biosynthesis.</text>
</comment>
<dbReference type="PROSITE" id="PS51747">
    <property type="entry name" value="CYT_DCMP_DEAMINASES_2"/>
    <property type="match status" value="1"/>
</dbReference>
<protein>
    <submittedName>
        <fullName evidence="3">Bifunctional diaminohydroxyphosphoribosylaminopyrimidine deaminase/5-amino-6-(5-phosphoribosylamino)uracil reductase RibD</fullName>
        <ecNumber evidence="3">1.1.1.193</ecNumber>
        <ecNumber evidence="3">3.5.4.26</ecNumber>
    </submittedName>
</protein>
<comment type="caution">
    <text evidence="3">The sequence shown here is derived from an EMBL/GenBank/DDBJ whole genome shotgun (WGS) entry which is preliminary data.</text>
</comment>
<dbReference type="RefSeq" id="WP_212142236.1">
    <property type="nucleotide sequence ID" value="NZ_JAGSSW010000007.1"/>
</dbReference>
<sequence>MSDEFYMSLAINKAWQYQILTYPNPAVGCVVLDKFGKILSCEAHKKAGYLHAEPSAIFSALCVLSDNFSDKFITKYNAEFQTTFKNADELSEVLLEPSFTYKFILDNHDDLLCGAKAYVTLEPCSHHGRTPPCAKLFLALKFSEVIIAHKDTNKIASGGAKILKNAGVSVKIGVCKDEAALLLEPFLSWQRSHFSFLKVALSKNGAFNGAISNAKSRTHLHKIRDVIELLIIGGNTVRTDRPTLDTRLISDGKAPDVMIYSRKNEGKFDKNLPLFNVPNRKVRVSKTLENDKKLVMYEGANEFLSLFAKGKLNTKWLLLYQSSNFNDAPNIHIKLNLKRIFSGNFGDDSYIWYKLSE</sequence>
<dbReference type="Pfam" id="PF00383">
    <property type="entry name" value="dCMP_cyt_deam_1"/>
    <property type="match status" value="1"/>
</dbReference>
<dbReference type="Gene3D" id="3.40.140.10">
    <property type="entry name" value="Cytidine Deaminase, domain 2"/>
    <property type="match status" value="1"/>
</dbReference>